<keyword evidence="3" id="KW-0812">Transmembrane</keyword>
<dbReference type="PROSITE" id="PS50059">
    <property type="entry name" value="FKBP_PPIASE"/>
    <property type="match status" value="1"/>
</dbReference>
<gene>
    <name evidence="5" type="ORF">EF807_00730</name>
</gene>
<dbReference type="SUPFAM" id="SSF54534">
    <property type="entry name" value="FKBP-like"/>
    <property type="match status" value="1"/>
</dbReference>
<protein>
    <recommendedName>
        <fullName evidence="2">Peptidyl-prolyl cis-trans isomerase</fullName>
        <ecNumber evidence="2">5.2.1.8</ecNumber>
    </recommendedName>
</protein>
<dbReference type="EC" id="5.2.1.8" evidence="2"/>
<keyword evidence="1 2" id="KW-0413">Isomerase</keyword>
<comment type="catalytic activity">
    <reaction evidence="1 2">
        <text>[protein]-peptidylproline (omega=180) = [protein]-peptidylproline (omega=0)</text>
        <dbReference type="Rhea" id="RHEA:16237"/>
        <dbReference type="Rhea" id="RHEA-COMP:10747"/>
        <dbReference type="Rhea" id="RHEA-COMP:10748"/>
        <dbReference type="ChEBI" id="CHEBI:83833"/>
        <dbReference type="ChEBI" id="CHEBI:83834"/>
        <dbReference type="EC" id="5.2.1.8"/>
    </reaction>
</comment>
<evidence type="ECO:0000313" key="6">
    <source>
        <dbReference type="Proteomes" id="UP000320766"/>
    </source>
</evidence>
<dbReference type="InterPro" id="IPR046357">
    <property type="entry name" value="PPIase_dom_sf"/>
</dbReference>
<organism evidence="5 6">
    <name type="scientific">Candidatus Methanolliviera hydrocarbonicum</name>
    <dbReference type="NCBI Taxonomy" id="2491085"/>
    <lineage>
        <taxon>Archaea</taxon>
        <taxon>Methanobacteriati</taxon>
        <taxon>Methanobacteriota</taxon>
        <taxon>Candidatus Methanoliparia</taxon>
        <taxon>Candidatus Methanoliparales</taxon>
        <taxon>Candidatus Methanollivieraceae</taxon>
        <taxon>Candidatus Methanolliviera</taxon>
    </lineage>
</organism>
<dbReference type="EMBL" id="RXIL01000012">
    <property type="protein sequence ID" value="RZN73372.1"/>
    <property type="molecule type" value="Genomic_DNA"/>
</dbReference>
<dbReference type="InterPro" id="IPR001179">
    <property type="entry name" value="PPIase_FKBP_dom"/>
</dbReference>
<evidence type="ECO:0000259" key="4">
    <source>
        <dbReference type="PROSITE" id="PS50059"/>
    </source>
</evidence>
<feature type="transmembrane region" description="Helical" evidence="3">
    <location>
        <begin position="9"/>
        <end position="27"/>
    </location>
</feature>
<dbReference type="Proteomes" id="UP000320766">
    <property type="component" value="Unassembled WGS sequence"/>
</dbReference>
<dbReference type="Pfam" id="PF00254">
    <property type="entry name" value="FKBP_C"/>
    <property type="match status" value="1"/>
</dbReference>
<comment type="similarity">
    <text evidence="2">Belongs to the FKBP-type PPIase family.</text>
</comment>
<evidence type="ECO:0000256" key="1">
    <source>
        <dbReference type="PROSITE-ProRule" id="PRU00277"/>
    </source>
</evidence>
<reference evidence="5 6" key="1">
    <citation type="journal article" date="2019" name="Nat. Microbiol.">
        <title>Wide diversity of methane and short-chain alkane metabolisms in uncultured archaea.</title>
        <authorList>
            <person name="Borrel G."/>
            <person name="Adam P.S."/>
            <person name="McKay L.J."/>
            <person name="Chen L.X."/>
            <person name="Sierra-Garcia I.N."/>
            <person name="Sieber C.M."/>
            <person name="Letourneur Q."/>
            <person name="Ghozlane A."/>
            <person name="Andersen G.L."/>
            <person name="Li W.J."/>
            <person name="Hallam S.J."/>
            <person name="Muyzer G."/>
            <person name="de Oliveira V.M."/>
            <person name="Inskeep W.P."/>
            <person name="Banfield J.F."/>
            <person name="Gribaldo S."/>
        </authorList>
    </citation>
    <scope>NUCLEOTIDE SEQUENCE [LARGE SCALE GENOMIC DNA]</scope>
    <source>
        <strain evidence="5">NM1b</strain>
    </source>
</reference>
<accession>A0A520KYR2</accession>
<feature type="domain" description="PPIase FKBP-type" evidence="4">
    <location>
        <begin position="39"/>
        <end position="105"/>
    </location>
</feature>
<evidence type="ECO:0000256" key="3">
    <source>
        <dbReference type="SAM" id="Phobius"/>
    </source>
</evidence>
<evidence type="ECO:0000313" key="5">
    <source>
        <dbReference type="EMBL" id="RZN73372.1"/>
    </source>
</evidence>
<sequence length="171" mass="18715">MASEKASRILVLFLIFIMVVSIVGYGFRPGGEEKTVERGDMVSIGYVWYLADGRVLDTNRSGVSEGKGTLPSVFIVGEAFKDTCLEGLDEELIGIGEGEEKKLQLNAYPLDSPKLTIPTKNFKTLPHEGDVIQMRIDYIPIVGIVTGVSEEGVNINCAYTLDVKVISIEKK</sequence>
<comment type="caution">
    <text evidence="5">The sequence shown here is derived from an EMBL/GenBank/DDBJ whole genome shotgun (WGS) entry which is preliminary data.</text>
</comment>
<keyword evidence="1 2" id="KW-0697">Rotamase</keyword>
<proteinExistence type="inferred from homology"/>
<keyword evidence="3" id="KW-1133">Transmembrane helix</keyword>
<dbReference type="Gene3D" id="3.10.50.40">
    <property type="match status" value="1"/>
</dbReference>
<name>A0A520KYR2_9EURY</name>
<dbReference type="AlphaFoldDB" id="A0A520KYR2"/>
<keyword evidence="3" id="KW-0472">Membrane</keyword>
<evidence type="ECO:0000256" key="2">
    <source>
        <dbReference type="RuleBase" id="RU003915"/>
    </source>
</evidence>
<dbReference type="GO" id="GO:0003755">
    <property type="term" value="F:peptidyl-prolyl cis-trans isomerase activity"/>
    <property type="evidence" value="ECO:0007669"/>
    <property type="project" value="UniProtKB-UniRule"/>
</dbReference>